<proteinExistence type="predicted"/>
<dbReference type="RefSeq" id="XP_002141179.1">
    <property type="nucleotide sequence ID" value="XM_002141143.1"/>
</dbReference>
<dbReference type="EMBL" id="DS989730">
    <property type="protein sequence ID" value="EEA06830.1"/>
    <property type="molecule type" value="Genomic_DNA"/>
</dbReference>
<dbReference type="Proteomes" id="UP000001460">
    <property type="component" value="Unassembled WGS sequence"/>
</dbReference>
<accession>B6AF63</accession>
<reference evidence="2" key="1">
    <citation type="submission" date="2008-06" db="EMBL/GenBank/DDBJ databases">
        <authorList>
            <person name="Lorenzi H."/>
            <person name="Inman J."/>
            <person name="Miller J."/>
            <person name="Schobel S."/>
            <person name="Amedeo P."/>
            <person name="Caler E.V."/>
            <person name="da Silva J."/>
        </authorList>
    </citation>
    <scope>NUCLEOTIDE SEQUENCE [LARGE SCALE GENOMIC DNA]</scope>
    <source>
        <strain evidence="2">RN66</strain>
    </source>
</reference>
<evidence type="ECO:0008006" key="4">
    <source>
        <dbReference type="Google" id="ProtNLM"/>
    </source>
</evidence>
<keyword evidence="1" id="KW-0175">Coiled coil</keyword>
<gene>
    <name evidence="2" type="ORF">CMU_015060</name>
</gene>
<evidence type="ECO:0000313" key="3">
    <source>
        <dbReference type="Proteomes" id="UP000001460"/>
    </source>
</evidence>
<feature type="coiled-coil region" evidence="1">
    <location>
        <begin position="22"/>
        <end position="49"/>
    </location>
</feature>
<name>B6AF63_CRYMR</name>
<keyword evidence="3" id="KW-1185">Reference proteome</keyword>
<dbReference type="VEuPathDB" id="CryptoDB:CMU_015060"/>
<protein>
    <recommendedName>
        <fullName evidence="4">rRNA-processing protein FYV7</fullName>
    </recommendedName>
</protein>
<dbReference type="InterPro" id="IPR013730">
    <property type="entry name" value="Fyv7/TAP26"/>
</dbReference>
<evidence type="ECO:0000256" key="1">
    <source>
        <dbReference type="SAM" id="Coils"/>
    </source>
</evidence>
<dbReference type="AlphaFoldDB" id="B6AF63"/>
<organism evidence="2 3">
    <name type="scientific">Cryptosporidium muris (strain RN66)</name>
    <dbReference type="NCBI Taxonomy" id="441375"/>
    <lineage>
        <taxon>Eukaryota</taxon>
        <taxon>Sar</taxon>
        <taxon>Alveolata</taxon>
        <taxon>Apicomplexa</taxon>
        <taxon>Conoidasida</taxon>
        <taxon>Coccidia</taxon>
        <taxon>Eucoccidiorida</taxon>
        <taxon>Eimeriorina</taxon>
        <taxon>Cryptosporidiidae</taxon>
        <taxon>Cryptosporidium</taxon>
    </lineage>
</organism>
<dbReference type="Pfam" id="PF08524">
    <property type="entry name" value="rRNA_processing"/>
    <property type="match status" value="1"/>
</dbReference>
<sequence length="87" mass="10512">MNNKLNERRKKSNPFQAALKEAYKLKMEKEERENKIREVKREKKRKLEERHKRKIILCKRTSKGQPILGGTIKLILNQLEAEKKNRE</sequence>
<dbReference type="GeneID" id="6996320"/>
<dbReference type="OrthoDB" id="10425084at2759"/>
<evidence type="ECO:0000313" key="2">
    <source>
        <dbReference type="EMBL" id="EEA06830.1"/>
    </source>
</evidence>